<proteinExistence type="predicted"/>
<dbReference type="RefSeq" id="WP_141176788.1">
    <property type="nucleotide sequence ID" value="NZ_JBHUFX010000005.1"/>
</dbReference>
<sequence length="99" mass="11476">MGKTAFGGGYREKRLVTGVNLCSQARESAPFVHFRADKRRNLPRVAEKKVISCNVLAAYFEAIIYPGTYIHYIVLLFQTCIAFRRYKRFTYSPYRGFPL</sequence>
<dbReference type="Proteomes" id="UP000319523">
    <property type="component" value="Unassembled WGS sequence"/>
</dbReference>
<dbReference type="EMBL" id="VHQI01000008">
    <property type="protein sequence ID" value="TPW41355.1"/>
    <property type="molecule type" value="Genomic_DNA"/>
</dbReference>
<evidence type="ECO:0000313" key="1">
    <source>
        <dbReference type="EMBL" id="TPW41355.1"/>
    </source>
</evidence>
<accession>A0A506V6T1</accession>
<organism evidence="1 2">
    <name type="scientific">Mixta tenebrionis</name>
    <dbReference type="NCBI Taxonomy" id="2562439"/>
    <lineage>
        <taxon>Bacteria</taxon>
        <taxon>Pseudomonadati</taxon>
        <taxon>Pseudomonadota</taxon>
        <taxon>Gammaproteobacteria</taxon>
        <taxon>Enterobacterales</taxon>
        <taxon>Erwiniaceae</taxon>
        <taxon>Mixta</taxon>
    </lineage>
</organism>
<comment type="caution">
    <text evidence="1">The sequence shown here is derived from an EMBL/GenBank/DDBJ whole genome shotgun (WGS) entry which is preliminary data.</text>
</comment>
<keyword evidence="2" id="KW-1185">Reference proteome</keyword>
<dbReference type="AlphaFoldDB" id="A0A506V6T1"/>
<name>A0A506V6T1_9GAMM</name>
<gene>
    <name evidence="1" type="ORF">FKM52_13980</name>
</gene>
<evidence type="ECO:0000313" key="2">
    <source>
        <dbReference type="Proteomes" id="UP000319523"/>
    </source>
</evidence>
<reference evidence="1 2" key="1">
    <citation type="submission" date="2019-06" db="EMBL/GenBank/DDBJ databases">
        <authorList>
            <person name="Yang Y."/>
        </authorList>
    </citation>
    <scope>NUCLEOTIDE SEQUENCE [LARGE SCALE GENOMIC DNA]</scope>
    <source>
        <strain evidence="1 2">BIT-26</strain>
    </source>
</reference>
<protein>
    <submittedName>
        <fullName evidence="1">Uncharacterized protein</fullName>
    </submittedName>
</protein>